<dbReference type="Pfam" id="PF03184">
    <property type="entry name" value="DDE_1"/>
    <property type="match status" value="1"/>
</dbReference>
<feature type="domain" description="DDE-1" evidence="2">
    <location>
        <begin position="21"/>
        <end position="185"/>
    </location>
</feature>
<dbReference type="GeneID" id="397327"/>
<reference evidence="3" key="1">
    <citation type="submission" date="1999-11" db="EMBL/GenBank/DDBJ databases">
        <title>Novel mRNA binding protein.</title>
        <authorList>
            <person name="Lever J.E."/>
            <person name="Li Z."/>
            <person name="Clancey C.J."/>
            <person name="Loflin P.T."/>
        </authorList>
    </citation>
    <scope>NUCLEOTIDE SEQUENCE</scope>
</reference>
<dbReference type="PANTHER" id="PTHR19303:SF18">
    <property type="entry name" value="TIGGER TRANSPOSABLE ELEMENT-DERIVED PROTEIN 4"/>
    <property type="match status" value="1"/>
</dbReference>
<dbReference type="PANTHER" id="PTHR19303">
    <property type="entry name" value="TRANSPOSON"/>
    <property type="match status" value="1"/>
</dbReference>
<dbReference type="OrthoDB" id="125347at2759"/>
<evidence type="ECO:0000313" key="3">
    <source>
        <dbReference type="EMBL" id="AAF19408.1"/>
    </source>
</evidence>
<dbReference type="InterPro" id="IPR050863">
    <property type="entry name" value="CenT-Element_Derived"/>
</dbReference>
<dbReference type="CTD" id="201798"/>
<dbReference type="GO" id="GO:0003676">
    <property type="term" value="F:nucleic acid binding"/>
    <property type="evidence" value="ECO:0007669"/>
    <property type="project" value="InterPro"/>
</dbReference>
<protein>
    <recommendedName>
        <fullName evidence="2">DDE-1 domain-containing protein</fullName>
    </recommendedName>
</protein>
<feature type="region of interest" description="Disordered" evidence="1">
    <location>
        <begin position="244"/>
        <end position="280"/>
    </location>
</feature>
<proteinExistence type="evidence at transcript level"/>
<dbReference type="RefSeq" id="NP_999329.1">
    <property type="nucleotide sequence ID" value="NM_214164.1"/>
</dbReference>
<accession>Q9TT39</accession>
<organism evidence="3">
    <name type="scientific">Sus scrofa</name>
    <name type="common">Pig</name>
    <dbReference type="NCBI Taxonomy" id="9823"/>
    <lineage>
        <taxon>Eukaryota</taxon>
        <taxon>Metazoa</taxon>
        <taxon>Chordata</taxon>
        <taxon>Craniata</taxon>
        <taxon>Vertebrata</taxon>
        <taxon>Euteleostomi</taxon>
        <taxon>Mammalia</taxon>
        <taxon>Eutheria</taxon>
        <taxon>Laurasiatheria</taxon>
        <taxon>Artiodactyla</taxon>
        <taxon>Suina</taxon>
        <taxon>Suidae</taxon>
        <taxon>Sus</taxon>
    </lineage>
</organism>
<dbReference type="EMBL" id="AF203905">
    <property type="protein sequence ID" value="AAF19408.1"/>
    <property type="molecule type" value="mRNA"/>
</dbReference>
<name>Q9TT39_PIG</name>
<dbReference type="KEGG" id="ssc:397327"/>
<sequence>MLPTNTFAFKGETCSVGKLCKDRITLVVGANMDGSEKLPLLVIGKNRNPHCFKGIKSLPVCYEANKMACMTSDVFEQWMQKLDEKFQAQQRRVVIFVESFPAHPEVKNLKSIELAFFPSCLSPKFVAMKQGVIKSLKIKYRHCLIKKFLSSVEGSKEFTFSLFDAIDTLHVCWRAVTQETIVKSYEEAGFKSQKEESDETNVETDTGLDLVAHAQAAGVEFPEGLSIEEYAALDDDLKTCEAGPSGDAVWTKESESDETGFYASDEEDDGDSLGTELPLPSKNEARTALDTLKRFLRRQDINDGLHNSLADLEIFINSSVSK</sequence>
<dbReference type="InterPro" id="IPR004875">
    <property type="entry name" value="DDE_SF_endonuclease_dom"/>
</dbReference>
<evidence type="ECO:0000256" key="1">
    <source>
        <dbReference type="SAM" id="MobiDB-lite"/>
    </source>
</evidence>
<evidence type="ECO:0000259" key="2">
    <source>
        <dbReference type="Pfam" id="PF03184"/>
    </source>
</evidence>
<dbReference type="AlphaFoldDB" id="Q9TT39"/>